<feature type="region of interest" description="Disordered" evidence="5">
    <location>
        <begin position="166"/>
        <end position="198"/>
    </location>
</feature>
<dbReference type="InterPro" id="IPR000697">
    <property type="entry name" value="WH1/EVH1_dom"/>
</dbReference>
<dbReference type="GO" id="GO:0005856">
    <property type="term" value="C:cytoskeleton"/>
    <property type="evidence" value="ECO:0007669"/>
    <property type="project" value="UniProtKB-SubCell"/>
</dbReference>
<feature type="compositionally biased region" description="Acidic residues" evidence="5">
    <location>
        <begin position="497"/>
        <end position="514"/>
    </location>
</feature>
<feature type="region of interest" description="Disordered" evidence="5">
    <location>
        <begin position="491"/>
        <end position="514"/>
    </location>
</feature>
<dbReference type="Gene3D" id="3.90.810.10">
    <property type="entry name" value="CRIB domain"/>
    <property type="match status" value="1"/>
</dbReference>
<dbReference type="EMBL" id="HBIN01009554">
    <property type="protein sequence ID" value="CAE0436870.1"/>
    <property type="molecule type" value="Transcribed_RNA"/>
</dbReference>
<evidence type="ECO:0000313" key="7">
    <source>
        <dbReference type="EMBL" id="CAE0436870.1"/>
    </source>
</evidence>
<feature type="compositionally biased region" description="Basic residues" evidence="5">
    <location>
        <begin position="179"/>
        <end position="198"/>
    </location>
</feature>
<protein>
    <recommendedName>
        <fullName evidence="6">WH1 domain-containing protein</fullName>
    </recommendedName>
</protein>
<dbReference type="InterPro" id="IPR036936">
    <property type="entry name" value="CRIB_dom_sf"/>
</dbReference>
<accession>A0A7S3LN69</accession>
<feature type="compositionally biased region" description="Low complexity" evidence="5">
    <location>
        <begin position="166"/>
        <end position="178"/>
    </location>
</feature>
<dbReference type="SUPFAM" id="SSF47912">
    <property type="entry name" value="Wiscott-Aldrich syndrome protein, WASP, C-terminal domain"/>
    <property type="match status" value="1"/>
</dbReference>
<reference evidence="7" key="1">
    <citation type="submission" date="2021-01" db="EMBL/GenBank/DDBJ databases">
        <authorList>
            <person name="Corre E."/>
            <person name="Pelletier E."/>
            <person name="Niang G."/>
            <person name="Scheremetjew M."/>
            <person name="Finn R."/>
            <person name="Kale V."/>
            <person name="Holt S."/>
            <person name="Cochrane G."/>
            <person name="Meng A."/>
            <person name="Brown T."/>
            <person name="Cohen L."/>
        </authorList>
    </citation>
    <scope>NUCLEOTIDE SEQUENCE</scope>
    <source>
        <strain evidence="7">GSBS06</strain>
    </source>
</reference>
<dbReference type="InterPro" id="IPR000095">
    <property type="entry name" value="CRIB_dom"/>
</dbReference>
<evidence type="ECO:0000256" key="2">
    <source>
        <dbReference type="ARBA" id="ARBA00022490"/>
    </source>
</evidence>
<dbReference type="GO" id="GO:0007015">
    <property type="term" value="P:actin filament organization"/>
    <property type="evidence" value="ECO:0007669"/>
    <property type="project" value="InterPro"/>
</dbReference>
<sequence length="514" mass="58107">MAETRHKAAPPRKLREEEVNTIEAQLGITYSERNMIVASAIVRLYLASPNLKIKDNKVLKTYPKLNNKKWQNTNLEGGLVVIKSGRGMFFQLFNLTTFKPRFKCEVYEGMPYVKHNEKLHSFEIEECVAGFAFADRNDANRVFQIVNSQKPKVTVQSTNTQSSAQLSKLASSAKVSKQQQKKAKKPKAKKEKKKKKGKGGFEEFQVIGFKQNAHVGMKEDGSFDLKNIPSEWKKLFRQAGIRPKDLKNVETAKEIIGLIEEDDWRRKKSEANLGTGEYVAEAVTFNDEEREMYRLQQEQMDLYKQHQAGLAAWEQANSAILRMPTPELPPRRAKHTPQEPPEPPPEMIARSPSLTPLAFQEDDDGYGNDNVPPPPRPDRPPPADADVNSGGLADMLKNIQLKKTEPVEKPITSAGGVSADMIRNAKLKKVELVEKPPAPPSAHDIFLKEIMERKLKKTVIPPKLPDAERFNAGRKNSLVRKLQDAMTERRNVFLNNEDGDSDDDSDNSWSDIED</sequence>
<comment type="subcellular location">
    <subcellularLocation>
        <location evidence="1">Cytoplasm</location>
        <location evidence="1">Cytoskeleton</location>
    </subcellularLocation>
</comment>
<evidence type="ECO:0000256" key="4">
    <source>
        <dbReference type="ARBA" id="ARBA00023212"/>
    </source>
</evidence>
<keyword evidence="2" id="KW-0963">Cytoplasm</keyword>
<evidence type="ECO:0000256" key="3">
    <source>
        <dbReference type="ARBA" id="ARBA00022553"/>
    </source>
</evidence>
<evidence type="ECO:0000256" key="5">
    <source>
        <dbReference type="SAM" id="MobiDB-lite"/>
    </source>
</evidence>
<proteinExistence type="predicted"/>
<dbReference type="Pfam" id="PF00568">
    <property type="entry name" value="WH1"/>
    <property type="match status" value="1"/>
</dbReference>
<dbReference type="Pfam" id="PF00786">
    <property type="entry name" value="PBD"/>
    <property type="match status" value="1"/>
</dbReference>
<feature type="region of interest" description="Disordered" evidence="5">
    <location>
        <begin position="324"/>
        <end position="390"/>
    </location>
</feature>
<dbReference type="Gene3D" id="2.30.29.30">
    <property type="entry name" value="Pleckstrin-homology domain (PH domain)/Phosphotyrosine-binding domain (PTB)"/>
    <property type="match status" value="1"/>
</dbReference>
<dbReference type="SUPFAM" id="SSF50729">
    <property type="entry name" value="PH domain-like"/>
    <property type="match status" value="1"/>
</dbReference>
<organism evidence="7">
    <name type="scientific">Aplanochytrium stocchinoi</name>
    <dbReference type="NCBI Taxonomy" id="215587"/>
    <lineage>
        <taxon>Eukaryota</taxon>
        <taxon>Sar</taxon>
        <taxon>Stramenopiles</taxon>
        <taxon>Bigyra</taxon>
        <taxon>Labyrinthulomycetes</taxon>
        <taxon>Thraustochytrida</taxon>
        <taxon>Thraustochytriidae</taxon>
        <taxon>Aplanochytrium</taxon>
    </lineage>
</organism>
<name>A0A7S3LN69_9STRA</name>
<evidence type="ECO:0000256" key="1">
    <source>
        <dbReference type="ARBA" id="ARBA00004245"/>
    </source>
</evidence>
<dbReference type="InterPro" id="IPR011993">
    <property type="entry name" value="PH-like_dom_sf"/>
</dbReference>
<dbReference type="AlphaFoldDB" id="A0A7S3LN69"/>
<keyword evidence="4" id="KW-0206">Cytoskeleton</keyword>
<dbReference type="InterPro" id="IPR011026">
    <property type="entry name" value="WAS_C"/>
</dbReference>
<feature type="domain" description="WH1" evidence="6">
    <location>
        <begin position="29"/>
        <end position="153"/>
    </location>
</feature>
<dbReference type="SMART" id="SM00461">
    <property type="entry name" value="WH1"/>
    <property type="match status" value="1"/>
</dbReference>
<gene>
    <name evidence="7" type="ORF">ASTO00021_LOCUS7117</name>
</gene>
<evidence type="ECO:0000259" key="6">
    <source>
        <dbReference type="PROSITE" id="PS50229"/>
    </source>
</evidence>
<dbReference type="PROSITE" id="PS50229">
    <property type="entry name" value="WH1"/>
    <property type="match status" value="1"/>
</dbReference>
<keyword evidence="3" id="KW-0597">Phosphoprotein</keyword>